<dbReference type="Proteomes" id="UP000822688">
    <property type="component" value="Chromosome 8"/>
</dbReference>
<feature type="non-terminal residue" evidence="1">
    <location>
        <position position="1"/>
    </location>
</feature>
<keyword evidence="2" id="KW-1185">Reference proteome</keyword>
<proteinExistence type="predicted"/>
<dbReference type="AlphaFoldDB" id="A0A8T0H556"/>
<dbReference type="EMBL" id="CM026429">
    <property type="protein sequence ID" value="KAG0564242.1"/>
    <property type="molecule type" value="Genomic_DNA"/>
</dbReference>
<protein>
    <submittedName>
        <fullName evidence="1">Uncharacterized protein</fullName>
    </submittedName>
</protein>
<organism evidence="1 2">
    <name type="scientific">Ceratodon purpureus</name>
    <name type="common">Fire moss</name>
    <name type="synonym">Dicranum purpureum</name>
    <dbReference type="NCBI Taxonomy" id="3225"/>
    <lineage>
        <taxon>Eukaryota</taxon>
        <taxon>Viridiplantae</taxon>
        <taxon>Streptophyta</taxon>
        <taxon>Embryophyta</taxon>
        <taxon>Bryophyta</taxon>
        <taxon>Bryophytina</taxon>
        <taxon>Bryopsida</taxon>
        <taxon>Dicranidae</taxon>
        <taxon>Pseudoditrichales</taxon>
        <taxon>Ditrichaceae</taxon>
        <taxon>Ceratodon</taxon>
    </lineage>
</organism>
<comment type="caution">
    <text evidence="1">The sequence shown here is derived from an EMBL/GenBank/DDBJ whole genome shotgun (WGS) entry which is preliminary data.</text>
</comment>
<accession>A0A8T0H556</accession>
<reference evidence="1" key="1">
    <citation type="submission" date="2020-06" db="EMBL/GenBank/DDBJ databases">
        <title>WGS assembly of Ceratodon purpureus strain R40.</title>
        <authorList>
            <person name="Carey S.B."/>
            <person name="Jenkins J."/>
            <person name="Shu S."/>
            <person name="Lovell J.T."/>
            <person name="Sreedasyam A."/>
            <person name="Maumus F."/>
            <person name="Tiley G.P."/>
            <person name="Fernandez-Pozo N."/>
            <person name="Barry K."/>
            <person name="Chen C."/>
            <person name="Wang M."/>
            <person name="Lipzen A."/>
            <person name="Daum C."/>
            <person name="Saski C.A."/>
            <person name="Payton A.C."/>
            <person name="Mcbreen J.C."/>
            <person name="Conrad R.E."/>
            <person name="Kollar L.M."/>
            <person name="Olsson S."/>
            <person name="Huttunen S."/>
            <person name="Landis J.B."/>
            <person name="Wickett N.J."/>
            <person name="Johnson M.G."/>
            <person name="Rensing S.A."/>
            <person name="Grimwood J."/>
            <person name="Schmutz J."/>
            <person name="Mcdaniel S.F."/>
        </authorList>
    </citation>
    <scope>NUCLEOTIDE SEQUENCE</scope>
    <source>
        <strain evidence="1">R40</strain>
    </source>
</reference>
<sequence>IGSLGTDSPVVKREAEEGSKVANEVALKQPGDGAAADSLLCGTQLAYAQQHPHNNLLPRAAVCSSSEFGLVVSSVLVPLQAIRVHVIDGLLMMGDFESRRSTL</sequence>
<gene>
    <name evidence="1" type="ORF">KC19_8G095100</name>
</gene>
<evidence type="ECO:0000313" key="1">
    <source>
        <dbReference type="EMBL" id="KAG0564242.1"/>
    </source>
</evidence>
<evidence type="ECO:0000313" key="2">
    <source>
        <dbReference type="Proteomes" id="UP000822688"/>
    </source>
</evidence>
<name>A0A8T0H556_CERPU</name>